<dbReference type="Gene3D" id="1.10.1070.20">
    <property type="match status" value="1"/>
</dbReference>
<reference evidence="1 2" key="1">
    <citation type="submission" date="2020-04" db="EMBL/GenBank/DDBJ databases">
        <authorList>
            <person name="Hitch T.C.A."/>
            <person name="Wylensek D."/>
            <person name="Clavel T."/>
        </authorList>
    </citation>
    <scope>NUCLEOTIDE SEQUENCE [LARGE SCALE GENOMIC DNA]</scope>
    <source>
        <strain evidence="1 2">WB01_D5_05</strain>
    </source>
</reference>
<gene>
    <name evidence="1" type="ORF">HF838_21625</name>
</gene>
<organism evidence="1 2">
    <name type="scientific">Aneurinibacillus aneurinilyticus</name>
    <name type="common">Bacillus aneurinolyticus</name>
    <dbReference type="NCBI Taxonomy" id="1391"/>
    <lineage>
        <taxon>Bacteria</taxon>
        <taxon>Bacillati</taxon>
        <taxon>Bacillota</taxon>
        <taxon>Bacilli</taxon>
        <taxon>Bacillales</taxon>
        <taxon>Paenibacillaceae</taxon>
        <taxon>Aneurinibacillus group</taxon>
        <taxon>Aneurinibacillus</taxon>
    </lineage>
</organism>
<dbReference type="Proteomes" id="UP000561326">
    <property type="component" value="Unassembled WGS sequence"/>
</dbReference>
<protein>
    <recommendedName>
        <fullName evidence="3">PI3K/PI4K catalytic domain-containing protein</fullName>
    </recommendedName>
</protein>
<proteinExistence type="predicted"/>
<evidence type="ECO:0000313" key="2">
    <source>
        <dbReference type="Proteomes" id="UP000561326"/>
    </source>
</evidence>
<dbReference type="RefSeq" id="WP_021624664.1">
    <property type="nucleotide sequence ID" value="NZ_CABKST010000266.1"/>
</dbReference>
<comment type="caution">
    <text evidence="1">The sequence shown here is derived from an EMBL/GenBank/DDBJ whole genome shotgun (WGS) entry which is preliminary data.</text>
</comment>
<evidence type="ECO:0000313" key="1">
    <source>
        <dbReference type="EMBL" id="NMF00826.1"/>
    </source>
</evidence>
<name>A0A848CZK7_ANEAE</name>
<evidence type="ECO:0008006" key="3">
    <source>
        <dbReference type="Google" id="ProtNLM"/>
    </source>
</evidence>
<sequence>MSMENWEPVKKLSSRSKLGTVWMVRRSKNGQTETGYFKFSNLKNERYVGPLPGNELLAYHLASRLHLPAARVEVAKIEGQLGIVSLARPVPQIYKWTQLNRRIYHNISSFILRPERLLKMFVFDIWICNIDRHGGNLLVYPVGEKYDFYLIDHGLSLLGAVQWQGFSWDHPHWDRVVGYNRNYVRGLTKYIRNYDQLEPYVKEIQRVSYEELEAAADSVPLIILSHENKRVVKQLLLSRQKKLHIIVQKWIKDYKRTRKE</sequence>
<dbReference type="EMBL" id="JABAGO010000055">
    <property type="protein sequence ID" value="NMF00826.1"/>
    <property type="molecule type" value="Genomic_DNA"/>
</dbReference>
<dbReference type="AlphaFoldDB" id="A0A848CZK7"/>
<accession>A0A848CZK7</accession>
<dbReference type="OrthoDB" id="2939938at2"/>
<dbReference type="GeneID" id="92841620"/>